<organism evidence="1 2">
    <name type="scientific">Parasponia andersonii</name>
    <name type="common">Sponia andersonii</name>
    <dbReference type="NCBI Taxonomy" id="3476"/>
    <lineage>
        <taxon>Eukaryota</taxon>
        <taxon>Viridiplantae</taxon>
        <taxon>Streptophyta</taxon>
        <taxon>Embryophyta</taxon>
        <taxon>Tracheophyta</taxon>
        <taxon>Spermatophyta</taxon>
        <taxon>Magnoliopsida</taxon>
        <taxon>eudicotyledons</taxon>
        <taxon>Gunneridae</taxon>
        <taxon>Pentapetalae</taxon>
        <taxon>rosids</taxon>
        <taxon>fabids</taxon>
        <taxon>Rosales</taxon>
        <taxon>Cannabaceae</taxon>
        <taxon>Parasponia</taxon>
    </lineage>
</organism>
<dbReference type="EMBL" id="JXTB01000094">
    <property type="protein sequence ID" value="PON64583.1"/>
    <property type="molecule type" value="Genomic_DNA"/>
</dbReference>
<evidence type="ECO:0000313" key="1">
    <source>
        <dbReference type="EMBL" id="PON64583.1"/>
    </source>
</evidence>
<name>A0A2P5CU48_PARAD</name>
<comment type="caution">
    <text evidence="1">The sequence shown here is derived from an EMBL/GenBank/DDBJ whole genome shotgun (WGS) entry which is preliminary data.</text>
</comment>
<reference evidence="2" key="1">
    <citation type="submission" date="2016-06" db="EMBL/GenBank/DDBJ databases">
        <title>Parallel loss of symbiosis genes in relatives of nitrogen-fixing non-legume Parasponia.</title>
        <authorList>
            <person name="Van Velzen R."/>
            <person name="Holmer R."/>
            <person name="Bu F."/>
            <person name="Rutten L."/>
            <person name="Van Zeijl A."/>
            <person name="Liu W."/>
            <person name="Santuari L."/>
            <person name="Cao Q."/>
            <person name="Sharma T."/>
            <person name="Shen D."/>
            <person name="Roswanjaya Y."/>
            <person name="Wardhani T."/>
            <person name="Kalhor M.S."/>
            <person name="Jansen J."/>
            <person name="Van den Hoogen J."/>
            <person name="Gungor B."/>
            <person name="Hartog M."/>
            <person name="Hontelez J."/>
            <person name="Verver J."/>
            <person name="Yang W.-C."/>
            <person name="Schijlen E."/>
            <person name="Repin R."/>
            <person name="Schilthuizen M."/>
            <person name="Schranz E."/>
            <person name="Heidstra R."/>
            <person name="Miyata K."/>
            <person name="Fedorova E."/>
            <person name="Kohlen W."/>
            <person name="Bisseling T."/>
            <person name="Smit S."/>
            <person name="Geurts R."/>
        </authorList>
    </citation>
    <scope>NUCLEOTIDE SEQUENCE [LARGE SCALE GENOMIC DNA]</scope>
    <source>
        <strain evidence="2">cv. WU1-14</strain>
    </source>
</reference>
<keyword evidence="2" id="KW-1185">Reference proteome</keyword>
<dbReference type="Proteomes" id="UP000237105">
    <property type="component" value="Unassembled WGS sequence"/>
</dbReference>
<gene>
    <name evidence="1" type="ORF">PanWU01x14_122950</name>
</gene>
<evidence type="ECO:0000313" key="2">
    <source>
        <dbReference type="Proteomes" id="UP000237105"/>
    </source>
</evidence>
<proteinExistence type="predicted"/>
<accession>A0A2P5CU48</accession>
<dbReference type="AlphaFoldDB" id="A0A2P5CU48"/>
<sequence>MARVCQGRDLDKSPFCQDGLPPCAHLLKIALNALSGSGAMSCFPLYSGRRPLGLPTPSCRGKNRTRLSPSRIWDGLGPNFGQPNSRCGITCDSRDL</sequence>
<protein>
    <submittedName>
        <fullName evidence="1">Uncharacterized protein</fullName>
    </submittedName>
</protein>